<evidence type="ECO:0000313" key="1">
    <source>
        <dbReference type="EMBL" id="GGB30786.1"/>
    </source>
</evidence>
<organism evidence="1 2">
    <name type="scientific">Gordonia jinhuaensis</name>
    <dbReference type="NCBI Taxonomy" id="1517702"/>
    <lineage>
        <taxon>Bacteria</taxon>
        <taxon>Bacillati</taxon>
        <taxon>Actinomycetota</taxon>
        <taxon>Actinomycetes</taxon>
        <taxon>Mycobacteriales</taxon>
        <taxon>Gordoniaceae</taxon>
        <taxon>Gordonia</taxon>
    </lineage>
</organism>
<dbReference type="EMBL" id="BMGC01000010">
    <property type="protein sequence ID" value="GGB30786.1"/>
    <property type="molecule type" value="Genomic_DNA"/>
</dbReference>
<accession>A0A916WU38</accession>
<protein>
    <recommendedName>
        <fullName evidence="3">Acyl-CoA thioester hydrolase</fullName>
    </recommendedName>
</protein>
<gene>
    <name evidence="1" type="ORF">GCM10011489_18710</name>
</gene>
<proteinExistence type="predicted"/>
<dbReference type="CDD" id="cd00586">
    <property type="entry name" value="4HBT"/>
    <property type="match status" value="1"/>
</dbReference>
<reference evidence="1" key="1">
    <citation type="journal article" date="2014" name="Int. J. Syst. Evol. Microbiol.">
        <title>Complete genome sequence of Corynebacterium casei LMG S-19264T (=DSM 44701T), isolated from a smear-ripened cheese.</title>
        <authorList>
            <consortium name="US DOE Joint Genome Institute (JGI-PGF)"/>
            <person name="Walter F."/>
            <person name="Albersmeier A."/>
            <person name="Kalinowski J."/>
            <person name="Ruckert C."/>
        </authorList>
    </citation>
    <scope>NUCLEOTIDE SEQUENCE</scope>
    <source>
        <strain evidence="1">CGMCC 1.12827</strain>
    </source>
</reference>
<comment type="caution">
    <text evidence="1">The sequence shown here is derived from an EMBL/GenBank/DDBJ whole genome shotgun (WGS) entry which is preliminary data.</text>
</comment>
<reference evidence="1" key="2">
    <citation type="submission" date="2020-09" db="EMBL/GenBank/DDBJ databases">
        <authorList>
            <person name="Sun Q."/>
            <person name="Zhou Y."/>
        </authorList>
    </citation>
    <scope>NUCLEOTIDE SEQUENCE</scope>
    <source>
        <strain evidence="1">CGMCC 1.12827</strain>
    </source>
</reference>
<name>A0A916WU38_9ACTN</name>
<keyword evidence="2" id="KW-1185">Reference proteome</keyword>
<dbReference type="Gene3D" id="3.10.129.10">
    <property type="entry name" value="Hotdog Thioesterase"/>
    <property type="match status" value="1"/>
</dbReference>
<dbReference type="InterPro" id="IPR029069">
    <property type="entry name" value="HotDog_dom_sf"/>
</dbReference>
<dbReference type="SUPFAM" id="SSF54637">
    <property type="entry name" value="Thioesterase/thiol ester dehydrase-isomerase"/>
    <property type="match status" value="1"/>
</dbReference>
<evidence type="ECO:0000313" key="2">
    <source>
        <dbReference type="Proteomes" id="UP000621454"/>
    </source>
</evidence>
<dbReference type="AlphaFoldDB" id="A0A916WU38"/>
<dbReference type="Proteomes" id="UP000621454">
    <property type="component" value="Unassembled WGS sequence"/>
</dbReference>
<evidence type="ECO:0008006" key="3">
    <source>
        <dbReference type="Google" id="ProtNLM"/>
    </source>
</evidence>
<dbReference type="Pfam" id="PF13279">
    <property type="entry name" value="4HBT_2"/>
    <property type="match status" value="1"/>
</dbReference>
<sequence>MSNGVASHDGKSKGAGAAHADESLQVISESGEVTDAGFVVRVPVRWSDMDVFAHINHARMVTLLEEARIPWLFYDERPTVGLRNGCVVADLHVKYQGQIRHDEGPIVVTMFVQRIRAVDFTVGYEVRPRGGDPAAKPAVVASTQLVAFDIDSQRLRRLTDAEKDYLRLFLRTDAS</sequence>